<dbReference type="EMBL" id="CP019288">
    <property type="protein sequence ID" value="QHI38717.1"/>
    <property type="molecule type" value="Genomic_DNA"/>
</dbReference>
<dbReference type="KEGG" id="kan:IMCC3317_41110"/>
<dbReference type="RefSeq" id="WP_160131253.1">
    <property type="nucleotide sequence ID" value="NZ_CP019288.1"/>
</dbReference>
<dbReference type="OrthoDB" id="793442at2"/>
<accession>A0A7L4ZQG4</accession>
<evidence type="ECO:0000313" key="2">
    <source>
        <dbReference type="EMBL" id="QHI38717.1"/>
    </source>
</evidence>
<sequence length="165" mass="18805">MKKLVSLFVVLCVISTSYAQEFELPKNYKLVKAEDYDTYAQDFVKATKWITNTPLSEETTKRKDTYAFIMKWLQGSPKVSITISQDIATFIESSDCLIVYMAGWGAYCVENDDYKDNLKGNVSGIESVISFYNRNKGLLGKIKAVEKYKKLQKKGKLASYIESKL</sequence>
<feature type="signal peptide" evidence="1">
    <location>
        <begin position="1"/>
        <end position="19"/>
    </location>
</feature>
<dbReference type="AlphaFoldDB" id="A0A7L4ZQG4"/>
<evidence type="ECO:0000313" key="3">
    <source>
        <dbReference type="Proteomes" id="UP000464657"/>
    </source>
</evidence>
<keyword evidence="3" id="KW-1185">Reference proteome</keyword>
<reference evidence="2 3" key="1">
    <citation type="journal article" date="2013" name="Int. J. Syst. Evol. Microbiol.">
        <title>Kordia antarctica sp. nov., isolated from Antarctic seawater.</title>
        <authorList>
            <person name="Baek K."/>
            <person name="Choi A."/>
            <person name="Kang I."/>
            <person name="Lee K."/>
            <person name="Cho J.C."/>
        </authorList>
    </citation>
    <scope>NUCLEOTIDE SEQUENCE [LARGE SCALE GENOMIC DNA]</scope>
    <source>
        <strain evidence="2 3">IMCC3317</strain>
    </source>
</reference>
<feature type="chain" id="PRO_5029778779" evidence="1">
    <location>
        <begin position="20"/>
        <end position="165"/>
    </location>
</feature>
<evidence type="ECO:0000256" key="1">
    <source>
        <dbReference type="SAM" id="SignalP"/>
    </source>
</evidence>
<dbReference type="Proteomes" id="UP000464657">
    <property type="component" value="Chromosome"/>
</dbReference>
<gene>
    <name evidence="2" type="ORF">IMCC3317_41110</name>
</gene>
<name>A0A7L4ZQG4_9FLAO</name>
<protein>
    <submittedName>
        <fullName evidence="2">Uncharacterized protein</fullName>
    </submittedName>
</protein>
<proteinExistence type="predicted"/>
<keyword evidence="1" id="KW-0732">Signal</keyword>
<organism evidence="2 3">
    <name type="scientific">Kordia antarctica</name>
    <dbReference type="NCBI Taxonomy" id="1218801"/>
    <lineage>
        <taxon>Bacteria</taxon>
        <taxon>Pseudomonadati</taxon>
        <taxon>Bacteroidota</taxon>
        <taxon>Flavobacteriia</taxon>
        <taxon>Flavobacteriales</taxon>
        <taxon>Flavobacteriaceae</taxon>
        <taxon>Kordia</taxon>
    </lineage>
</organism>